<feature type="transmembrane region" description="Helical" evidence="1">
    <location>
        <begin position="53"/>
        <end position="73"/>
    </location>
</feature>
<keyword evidence="1" id="KW-0812">Transmembrane</keyword>
<evidence type="ECO:0000256" key="1">
    <source>
        <dbReference type="SAM" id="Phobius"/>
    </source>
</evidence>
<evidence type="ECO:0000313" key="3">
    <source>
        <dbReference type="Proteomes" id="UP000823786"/>
    </source>
</evidence>
<accession>A0ABS4EGT8</accession>
<comment type="caution">
    <text evidence="2">The sequence shown here is derived from an EMBL/GenBank/DDBJ whole genome shotgun (WGS) entry which is preliminary data.</text>
</comment>
<name>A0ABS4EGT8_9HYPH</name>
<reference evidence="2 3" key="1">
    <citation type="submission" date="2021-03" db="EMBL/GenBank/DDBJ databases">
        <title>Genomic Encyclopedia of Type Strains, Phase IV (KMG-IV): sequencing the most valuable type-strain genomes for metagenomic binning, comparative biology and taxonomic classification.</title>
        <authorList>
            <person name="Goeker M."/>
        </authorList>
    </citation>
    <scope>NUCLEOTIDE SEQUENCE [LARGE SCALE GENOMIC DNA]</scope>
    <source>
        <strain evidence="2 3">DSM 26427</strain>
    </source>
</reference>
<proteinExistence type="predicted"/>
<dbReference type="EMBL" id="JAGGJV010000001">
    <property type="protein sequence ID" value="MBP1857155.1"/>
    <property type="molecule type" value="Genomic_DNA"/>
</dbReference>
<dbReference type="RefSeq" id="WP_209847639.1">
    <property type="nucleotide sequence ID" value="NZ_JAGGJV010000001.1"/>
</dbReference>
<protein>
    <recommendedName>
        <fullName evidence="4">CsbD family protein</fullName>
    </recommendedName>
</protein>
<gene>
    <name evidence="2" type="ORF">J2Z75_000635</name>
</gene>
<organism evidence="2 3">
    <name type="scientific">Rhizobium herbae</name>
    <dbReference type="NCBI Taxonomy" id="508661"/>
    <lineage>
        <taxon>Bacteria</taxon>
        <taxon>Pseudomonadati</taxon>
        <taxon>Pseudomonadota</taxon>
        <taxon>Alphaproteobacteria</taxon>
        <taxon>Hyphomicrobiales</taxon>
        <taxon>Rhizobiaceae</taxon>
        <taxon>Rhizobium/Agrobacterium group</taxon>
        <taxon>Rhizobium</taxon>
    </lineage>
</organism>
<evidence type="ECO:0008006" key="4">
    <source>
        <dbReference type="Google" id="ProtNLM"/>
    </source>
</evidence>
<keyword evidence="3" id="KW-1185">Reference proteome</keyword>
<dbReference type="Proteomes" id="UP000823786">
    <property type="component" value="Unassembled WGS sequence"/>
</dbReference>
<keyword evidence="1" id="KW-0472">Membrane</keyword>
<sequence length="82" mass="8552">MANIKNLRTGFTGELDETSGVAARAKQAADYVKDEAGAVARSAQDHPSATSTALLIFGAAAFLAGYIVGSASGTETTRRRYR</sequence>
<keyword evidence="1" id="KW-1133">Transmembrane helix</keyword>
<evidence type="ECO:0000313" key="2">
    <source>
        <dbReference type="EMBL" id="MBP1857155.1"/>
    </source>
</evidence>